<proteinExistence type="predicted"/>
<evidence type="ECO:0000313" key="2">
    <source>
        <dbReference type="Proteomes" id="UP000736373"/>
    </source>
</evidence>
<organism evidence="1 2">
    <name type="scientific">Paraburkholderia podalyriae</name>
    <dbReference type="NCBI Taxonomy" id="1938811"/>
    <lineage>
        <taxon>Bacteria</taxon>
        <taxon>Pseudomonadati</taxon>
        <taxon>Pseudomonadota</taxon>
        <taxon>Betaproteobacteria</taxon>
        <taxon>Burkholderiales</taxon>
        <taxon>Burkholderiaceae</taxon>
        <taxon>Paraburkholderia</taxon>
    </lineage>
</organism>
<reference evidence="1 2" key="1">
    <citation type="submission" date="2019-09" db="EMBL/GenBank/DDBJ databases">
        <title>Paraburkholderia podalyriae sp. nov., A South African Podalyria-associated rhizobium.</title>
        <authorList>
            <person name="Mavima L."/>
            <person name="Beukes C.W."/>
            <person name="Palmer M."/>
            <person name="De Meyer S.E."/>
            <person name="James E.K."/>
            <person name="Maluk M."/>
            <person name="Avontuur J.R."/>
            <person name="Chan W.Y."/>
            <person name="Venter S.N."/>
            <person name="Steenkamp E.T."/>
        </authorList>
    </citation>
    <scope>NUCLEOTIDE SEQUENCE [LARGE SCALE GENOMIC DNA]</scope>
    <source>
        <strain evidence="1 2">WC7.3b</strain>
    </source>
</reference>
<accession>A0ABR7PRG9</accession>
<dbReference type="SUPFAM" id="SSF50475">
    <property type="entry name" value="FMN-binding split barrel"/>
    <property type="match status" value="1"/>
</dbReference>
<dbReference type="EMBL" id="VZQQ01000016">
    <property type="protein sequence ID" value="MBC8748861.1"/>
    <property type="molecule type" value="Genomic_DNA"/>
</dbReference>
<dbReference type="InterPro" id="IPR012349">
    <property type="entry name" value="Split_barrel_FMN-bd"/>
</dbReference>
<gene>
    <name evidence="1" type="ORF">F6X42_20395</name>
</gene>
<protein>
    <recommendedName>
        <fullName evidence="3">Pyridoxamine 5'-phosphate oxidase</fullName>
    </recommendedName>
</protein>
<dbReference type="Proteomes" id="UP000736373">
    <property type="component" value="Unassembled WGS sequence"/>
</dbReference>
<keyword evidence="2" id="KW-1185">Reference proteome</keyword>
<comment type="caution">
    <text evidence="1">The sequence shown here is derived from an EMBL/GenBank/DDBJ whole genome shotgun (WGS) entry which is preliminary data.</text>
</comment>
<sequence length="189" mass="20370">MRFTDYFDWIDGMSDSFSASTSARPLEQTVFDEWPANVRALLDGASLADKVGFTASLLTVDANGHVRTSLLSVGELYAPDSRTLCIALWPQARATRAIAQSGRAALSFVCDAAFYQVQLRVAPLPGVADDDSGLVYLLGSIDTGEAQNVRYAHLTGGITFELQGGGSAVLERWEQQVEHLKRAAAANSR</sequence>
<name>A0ABR7PRG9_9BURK</name>
<evidence type="ECO:0000313" key="1">
    <source>
        <dbReference type="EMBL" id="MBC8748861.1"/>
    </source>
</evidence>
<evidence type="ECO:0008006" key="3">
    <source>
        <dbReference type="Google" id="ProtNLM"/>
    </source>
</evidence>
<dbReference type="Gene3D" id="2.30.110.10">
    <property type="entry name" value="Electron Transport, Fmn-binding Protein, Chain A"/>
    <property type="match status" value="1"/>
</dbReference>